<protein>
    <submittedName>
        <fullName evidence="1">Uncharacterized protein</fullName>
    </submittedName>
</protein>
<keyword evidence="2" id="KW-1185">Reference proteome</keyword>
<sequence length="270" mass="30496">MAGMTRERRVLKLTEIALNAHQWNMPLARVILPDKKGWKHQGIITEPFNGALTPDPEKSCYELQGWTPKVHANTALREIVTSRNGLVTRTSKLVRPFVSMQHIYYLGHFDSKPANMLVARQPGPRHVELLPGVSGLRASSLAYYEVFAHMPKLSTHVTAQFHHGLEKEEYTTLLYNVDVMTFKLNVARAAARQKLKLAVEKAMMKLGDEAEEVASKALAEKVQANMLPPRLVAAQRRRFGDESGSTLSYIVQFVEEIRQEKGNISKDIQR</sequence>
<evidence type="ECO:0000313" key="1">
    <source>
        <dbReference type="EMBL" id="PFH31929.1"/>
    </source>
</evidence>
<dbReference type="KEGG" id="bbes:BESB_024210"/>
<dbReference type="RefSeq" id="XP_029215938.1">
    <property type="nucleotide sequence ID" value="XM_029361123.1"/>
</dbReference>
<comment type="caution">
    <text evidence="1">The sequence shown here is derived from an EMBL/GenBank/DDBJ whole genome shotgun (WGS) entry which is preliminary data.</text>
</comment>
<dbReference type="AlphaFoldDB" id="A0A2A9M1T6"/>
<gene>
    <name evidence="1" type="ORF">BESB_024210</name>
</gene>
<evidence type="ECO:0000313" key="2">
    <source>
        <dbReference type="Proteomes" id="UP000224006"/>
    </source>
</evidence>
<dbReference type="GeneID" id="40307481"/>
<name>A0A2A9M1T6_BESBE</name>
<organism evidence="1 2">
    <name type="scientific">Besnoitia besnoiti</name>
    <name type="common">Apicomplexan protozoan</name>
    <dbReference type="NCBI Taxonomy" id="94643"/>
    <lineage>
        <taxon>Eukaryota</taxon>
        <taxon>Sar</taxon>
        <taxon>Alveolata</taxon>
        <taxon>Apicomplexa</taxon>
        <taxon>Conoidasida</taxon>
        <taxon>Coccidia</taxon>
        <taxon>Eucoccidiorida</taxon>
        <taxon>Eimeriorina</taxon>
        <taxon>Sarcocystidae</taxon>
        <taxon>Besnoitia</taxon>
    </lineage>
</organism>
<dbReference type="EMBL" id="NWUJ01000013">
    <property type="protein sequence ID" value="PFH31929.1"/>
    <property type="molecule type" value="Genomic_DNA"/>
</dbReference>
<dbReference type="Proteomes" id="UP000224006">
    <property type="component" value="Chromosome XII"/>
</dbReference>
<reference evidence="1 2" key="1">
    <citation type="submission" date="2017-09" db="EMBL/GenBank/DDBJ databases">
        <title>Genome sequencing of Besnoitia besnoiti strain Bb-Ger1.</title>
        <authorList>
            <person name="Schares G."/>
            <person name="Venepally P."/>
            <person name="Lorenzi H.A."/>
        </authorList>
    </citation>
    <scope>NUCLEOTIDE SEQUENCE [LARGE SCALE GENOMIC DNA]</scope>
    <source>
        <strain evidence="1 2">Bb-Ger1</strain>
    </source>
</reference>
<accession>A0A2A9M1T6</accession>
<dbReference type="VEuPathDB" id="ToxoDB:BESB_024210"/>
<proteinExistence type="predicted"/>